<evidence type="ECO:0000313" key="1">
    <source>
        <dbReference type="EMBL" id="KAI3762072.1"/>
    </source>
</evidence>
<protein>
    <submittedName>
        <fullName evidence="1">Uncharacterized protein</fullName>
    </submittedName>
</protein>
<dbReference type="EMBL" id="CM042034">
    <property type="protein sequence ID" value="KAI3762072.1"/>
    <property type="molecule type" value="Genomic_DNA"/>
</dbReference>
<gene>
    <name evidence="1" type="ORF">L1987_52495</name>
</gene>
<accession>A0ACB9EUH3</accession>
<keyword evidence="2" id="KW-1185">Reference proteome</keyword>
<evidence type="ECO:0000313" key="2">
    <source>
        <dbReference type="Proteomes" id="UP001056120"/>
    </source>
</evidence>
<reference evidence="1 2" key="2">
    <citation type="journal article" date="2022" name="Mol. Ecol. Resour.">
        <title>The genomes of chicory, endive, great burdock and yacon provide insights into Asteraceae paleo-polyploidization history and plant inulin production.</title>
        <authorList>
            <person name="Fan W."/>
            <person name="Wang S."/>
            <person name="Wang H."/>
            <person name="Wang A."/>
            <person name="Jiang F."/>
            <person name="Liu H."/>
            <person name="Zhao H."/>
            <person name="Xu D."/>
            <person name="Zhang Y."/>
        </authorList>
    </citation>
    <scope>NUCLEOTIDE SEQUENCE [LARGE SCALE GENOMIC DNA]</scope>
    <source>
        <strain evidence="2">cv. Yunnan</strain>
        <tissue evidence="1">Leaves</tissue>
    </source>
</reference>
<name>A0ACB9EUH3_9ASTR</name>
<comment type="caution">
    <text evidence="1">The sequence shown here is derived from an EMBL/GenBank/DDBJ whole genome shotgun (WGS) entry which is preliminary data.</text>
</comment>
<dbReference type="Proteomes" id="UP001056120">
    <property type="component" value="Linkage Group LG17"/>
</dbReference>
<proteinExistence type="predicted"/>
<organism evidence="1 2">
    <name type="scientific">Smallanthus sonchifolius</name>
    <dbReference type="NCBI Taxonomy" id="185202"/>
    <lineage>
        <taxon>Eukaryota</taxon>
        <taxon>Viridiplantae</taxon>
        <taxon>Streptophyta</taxon>
        <taxon>Embryophyta</taxon>
        <taxon>Tracheophyta</taxon>
        <taxon>Spermatophyta</taxon>
        <taxon>Magnoliopsida</taxon>
        <taxon>eudicotyledons</taxon>
        <taxon>Gunneridae</taxon>
        <taxon>Pentapetalae</taxon>
        <taxon>asterids</taxon>
        <taxon>campanulids</taxon>
        <taxon>Asterales</taxon>
        <taxon>Asteraceae</taxon>
        <taxon>Asteroideae</taxon>
        <taxon>Heliantheae alliance</taxon>
        <taxon>Millerieae</taxon>
        <taxon>Smallanthus</taxon>
    </lineage>
</organism>
<sequence>MVFGMGEYGRMNKVKKINKMRLTEYIETMSGVKAAADRAYVDKKKWNEMSILCTAGSARFSNDRTIGYYAEKNMGNPTL</sequence>
<reference evidence="2" key="1">
    <citation type="journal article" date="2022" name="Mol. Ecol. Resour.">
        <title>The genomes of chicory, endive, great burdock and yacon provide insights into Asteraceae palaeo-polyploidization history and plant inulin production.</title>
        <authorList>
            <person name="Fan W."/>
            <person name="Wang S."/>
            <person name="Wang H."/>
            <person name="Wang A."/>
            <person name="Jiang F."/>
            <person name="Liu H."/>
            <person name="Zhao H."/>
            <person name="Xu D."/>
            <person name="Zhang Y."/>
        </authorList>
    </citation>
    <scope>NUCLEOTIDE SEQUENCE [LARGE SCALE GENOMIC DNA]</scope>
    <source>
        <strain evidence="2">cv. Yunnan</strain>
    </source>
</reference>